<proteinExistence type="predicted"/>
<organism evidence="2">
    <name type="scientific">Anguilla anguilla</name>
    <name type="common">European freshwater eel</name>
    <name type="synonym">Muraena anguilla</name>
    <dbReference type="NCBI Taxonomy" id="7936"/>
    <lineage>
        <taxon>Eukaryota</taxon>
        <taxon>Metazoa</taxon>
        <taxon>Chordata</taxon>
        <taxon>Craniata</taxon>
        <taxon>Vertebrata</taxon>
        <taxon>Euteleostomi</taxon>
        <taxon>Actinopterygii</taxon>
        <taxon>Neopterygii</taxon>
        <taxon>Teleostei</taxon>
        <taxon>Anguilliformes</taxon>
        <taxon>Anguillidae</taxon>
        <taxon>Anguilla</taxon>
    </lineage>
</organism>
<reference evidence="2" key="1">
    <citation type="submission" date="2014-11" db="EMBL/GenBank/DDBJ databases">
        <authorList>
            <person name="Amaro Gonzalez C."/>
        </authorList>
    </citation>
    <scope>NUCLEOTIDE SEQUENCE</scope>
</reference>
<accession>A0A0E9SAD5</accession>
<dbReference type="AlphaFoldDB" id="A0A0E9SAD5"/>
<evidence type="ECO:0000313" key="2">
    <source>
        <dbReference type="EMBL" id="JAH38197.1"/>
    </source>
</evidence>
<name>A0A0E9SAD5_ANGAN</name>
<sequence length="30" mass="3223">MPDTAYGGNAMSELSRPKRKGPHVTLSSSF</sequence>
<dbReference type="EMBL" id="GBXM01070380">
    <property type="protein sequence ID" value="JAH38197.1"/>
    <property type="molecule type" value="Transcribed_RNA"/>
</dbReference>
<protein>
    <submittedName>
        <fullName evidence="2">Uncharacterized protein</fullName>
    </submittedName>
</protein>
<feature type="region of interest" description="Disordered" evidence="1">
    <location>
        <begin position="1"/>
        <end position="30"/>
    </location>
</feature>
<evidence type="ECO:0000256" key="1">
    <source>
        <dbReference type="SAM" id="MobiDB-lite"/>
    </source>
</evidence>
<reference evidence="2" key="2">
    <citation type="journal article" date="2015" name="Fish Shellfish Immunol.">
        <title>Early steps in the European eel (Anguilla anguilla)-Vibrio vulnificus interaction in the gills: Role of the RtxA13 toxin.</title>
        <authorList>
            <person name="Callol A."/>
            <person name="Pajuelo D."/>
            <person name="Ebbesson L."/>
            <person name="Teles M."/>
            <person name="MacKenzie S."/>
            <person name="Amaro C."/>
        </authorList>
    </citation>
    <scope>NUCLEOTIDE SEQUENCE</scope>
</reference>